<dbReference type="InterPro" id="IPR027370">
    <property type="entry name" value="Znf-RING_euk"/>
</dbReference>
<dbReference type="FunFam" id="3.30.40.10:FF:000019">
    <property type="entry name" value="RBR-type E3 ubiquitin transferase"/>
    <property type="match status" value="1"/>
</dbReference>
<dbReference type="InterPro" id="IPR031127">
    <property type="entry name" value="E3_UB_ligase_RBR"/>
</dbReference>
<dbReference type="GO" id="GO:0061630">
    <property type="term" value="F:ubiquitin protein ligase activity"/>
    <property type="evidence" value="ECO:0007669"/>
    <property type="project" value="UniProtKB-EC"/>
</dbReference>
<keyword evidence="11" id="KW-0833">Ubl conjugation pathway</keyword>
<dbReference type="InterPro" id="IPR013083">
    <property type="entry name" value="Znf_RING/FYVE/PHD"/>
</dbReference>
<proteinExistence type="inferred from homology"/>
<dbReference type="Pfam" id="PF19422">
    <property type="entry name" value="Ariadne"/>
    <property type="match status" value="1"/>
</dbReference>
<gene>
    <name evidence="16" type="ORF">F511_01071</name>
</gene>
<reference evidence="16 17" key="1">
    <citation type="journal article" date="2015" name="Proc. Natl. Acad. Sci. U.S.A.">
        <title>The resurrection genome of Boea hygrometrica: A blueprint for survival of dehydration.</title>
        <authorList>
            <person name="Xiao L."/>
            <person name="Yang G."/>
            <person name="Zhang L."/>
            <person name="Yang X."/>
            <person name="Zhao S."/>
            <person name="Ji Z."/>
            <person name="Zhou Q."/>
            <person name="Hu M."/>
            <person name="Wang Y."/>
            <person name="Chen M."/>
            <person name="Xu Y."/>
            <person name="Jin H."/>
            <person name="Xiao X."/>
            <person name="Hu G."/>
            <person name="Bao F."/>
            <person name="Hu Y."/>
            <person name="Wan P."/>
            <person name="Li L."/>
            <person name="Deng X."/>
            <person name="Kuang T."/>
            <person name="Xiang C."/>
            <person name="Zhu J.K."/>
            <person name="Oliver M.J."/>
            <person name="He Y."/>
        </authorList>
    </citation>
    <scope>NUCLEOTIDE SEQUENCE [LARGE SCALE GENOMIC DNA]</scope>
    <source>
        <strain evidence="17">cv. XS01</strain>
    </source>
</reference>
<dbReference type="Proteomes" id="UP000250235">
    <property type="component" value="Unassembled WGS sequence"/>
</dbReference>
<feature type="domain" description="RING-type" evidence="14">
    <location>
        <begin position="112"/>
        <end position="160"/>
    </location>
</feature>
<feature type="domain" description="RING-type" evidence="15">
    <location>
        <begin position="108"/>
        <end position="318"/>
    </location>
</feature>
<dbReference type="CDD" id="cd22586">
    <property type="entry name" value="Rcat_RBR_ARI1-like"/>
    <property type="match status" value="1"/>
</dbReference>
<evidence type="ECO:0000256" key="6">
    <source>
        <dbReference type="ARBA" id="ARBA00012251"/>
    </source>
</evidence>
<dbReference type="Pfam" id="PF22191">
    <property type="entry name" value="IBR_1"/>
    <property type="match status" value="1"/>
</dbReference>
<evidence type="ECO:0000256" key="2">
    <source>
        <dbReference type="ARBA" id="ARBA00001947"/>
    </source>
</evidence>
<accession>A0A2Z7AM77</accession>
<evidence type="ECO:0000313" key="17">
    <source>
        <dbReference type="Proteomes" id="UP000250235"/>
    </source>
</evidence>
<comment type="cofactor">
    <cofactor evidence="2">
        <name>Zn(2+)</name>
        <dbReference type="ChEBI" id="CHEBI:29105"/>
    </cofactor>
</comment>
<comment type="similarity">
    <text evidence="5">Belongs to the RBR family. Ariadne subfamily.</text>
</comment>
<organism evidence="16 17">
    <name type="scientific">Dorcoceras hygrometricum</name>
    <dbReference type="NCBI Taxonomy" id="472368"/>
    <lineage>
        <taxon>Eukaryota</taxon>
        <taxon>Viridiplantae</taxon>
        <taxon>Streptophyta</taxon>
        <taxon>Embryophyta</taxon>
        <taxon>Tracheophyta</taxon>
        <taxon>Spermatophyta</taxon>
        <taxon>Magnoliopsida</taxon>
        <taxon>eudicotyledons</taxon>
        <taxon>Gunneridae</taxon>
        <taxon>Pentapetalae</taxon>
        <taxon>asterids</taxon>
        <taxon>lamiids</taxon>
        <taxon>Lamiales</taxon>
        <taxon>Gesneriaceae</taxon>
        <taxon>Didymocarpoideae</taxon>
        <taxon>Trichosporeae</taxon>
        <taxon>Loxocarpinae</taxon>
        <taxon>Dorcoceras</taxon>
    </lineage>
</organism>
<dbReference type="Gene3D" id="3.30.40.10">
    <property type="entry name" value="Zinc/RING finger domain, C3HC4 (zinc finger)"/>
    <property type="match status" value="1"/>
</dbReference>
<comment type="catalytic activity">
    <reaction evidence="1">
        <text>[E2 ubiquitin-conjugating enzyme]-S-ubiquitinyl-L-cysteine + [acceptor protein]-L-lysine = [E2 ubiquitin-conjugating enzyme]-L-cysteine + [acceptor protein]-N(6)-ubiquitinyl-L-lysine.</text>
        <dbReference type="EC" id="2.3.2.31"/>
    </reaction>
</comment>
<keyword evidence="9" id="KW-0677">Repeat</keyword>
<dbReference type="AlphaFoldDB" id="A0A2Z7AM77"/>
<keyword evidence="12" id="KW-0862">Zinc</keyword>
<evidence type="ECO:0000256" key="4">
    <source>
        <dbReference type="ARBA" id="ARBA00004906"/>
    </source>
</evidence>
<evidence type="ECO:0000256" key="9">
    <source>
        <dbReference type="ARBA" id="ARBA00022737"/>
    </source>
</evidence>
<dbReference type="SMART" id="SM00647">
    <property type="entry name" value="IBR"/>
    <property type="match status" value="2"/>
</dbReference>
<keyword evidence="7" id="KW-0808">Transferase</keyword>
<protein>
    <recommendedName>
        <fullName evidence="6">RBR-type E3 ubiquitin transferase</fullName>
        <ecNumber evidence="6">2.3.2.31</ecNumber>
    </recommendedName>
</protein>
<dbReference type="PANTHER" id="PTHR11685">
    <property type="entry name" value="RBR FAMILY RING FINGER AND IBR DOMAIN-CONTAINING"/>
    <property type="match status" value="1"/>
</dbReference>
<evidence type="ECO:0000313" key="16">
    <source>
        <dbReference type="EMBL" id="KZV20214.1"/>
    </source>
</evidence>
<keyword evidence="8" id="KW-0479">Metal-binding</keyword>
<evidence type="ECO:0000256" key="12">
    <source>
        <dbReference type="ARBA" id="ARBA00022833"/>
    </source>
</evidence>
<dbReference type="CDD" id="cd20346">
    <property type="entry name" value="BRcat_RBR_ANKIB1"/>
    <property type="match status" value="1"/>
</dbReference>
<dbReference type="PROSITE" id="PS51873">
    <property type="entry name" value="TRIAD"/>
    <property type="match status" value="1"/>
</dbReference>
<evidence type="ECO:0000256" key="7">
    <source>
        <dbReference type="ARBA" id="ARBA00022679"/>
    </source>
</evidence>
<evidence type="ECO:0000259" key="15">
    <source>
        <dbReference type="PROSITE" id="PS51873"/>
    </source>
</evidence>
<sequence length="512" mass="59208">MENYGYGSSDDGYCDSVYDDGSDECQEDENERQFYGSMPSSCKNYDLERTMELLSLEEHHARAVLMHYRWDVDNVLTLFVEKGEKQLYTEVGISMMDSLSSSSSHVSTDTTCEICYDEFPAAEMTTMDCGHIFCNECWTDYFTVQTNEKKSRRIMCMAHKCYSICNEGKIRSLLSARDPQLLEKFECFLLESYIEDNRRVKWCPSVPSCGNAIRVENDEYCEVECLCGLQFCFSCSSEAHSPCSCLMWELWVRKCKDSDWVIVNVKSCPKCNKPVEKNGGCNLVQCICGQPFCWLCGEATGTAHDWTSIKGHTCGRYKNDLELKSSCSKNEISRYRHYYSRYKTHAGSLKAEENLMTKSRQKMDTLESGEFAAEDNSWIQNGFTRLILSRRILCYSYPFAFFMFEGVLFKDEMTEKETTIKQRLFENQQQQLESHVERLSMFLEKPFEKCPVEEVLEIKMKVIALTSATNNLCEKLYECIDNELLGPLQQETHIIAPYRSRGIEKASEIPEY</sequence>
<evidence type="ECO:0000256" key="11">
    <source>
        <dbReference type="ARBA" id="ARBA00022786"/>
    </source>
</evidence>
<dbReference type="GO" id="GO:0016567">
    <property type="term" value="P:protein ubiquitination"/>
    <property type="evidence" value="ECO:0007669"/>
    <property type="project" value="UniProtKB-UniPathway"/>
</dbReference>
<dbReference type="InterPro" id="IPR001841">
    <property type="entry name" value="Znf_RING"/>
</dbReference>
<dbReference type="PROSITE" id="PS50089">
    <property type="entry name" value="ZF_RING_2"/>
    <property type="match status" value="1"/>
</dbReference>
<comment type="pathway">
    <text evidence="4">Protein modification; protein ubiquitination.</text>
</comment>
<evidence type="ECO:0000256" key="5">
    <source>
        <dbReference type="ARBA" id="ARBA00005884"/>
    </source>
</evidence>
<keyword evidence="10 13" id="KW-0863">Zinc-finger</keyword>
<dbReference type="Pfam" id="PF13445">
    <property type="entry name" value="zf-RING_UBOX"/>
    <property type="match status" value="1"/>
</dbReference>
<dbReference type="OrthoDB" id="10009520at2759"/>
<evidence type="ECO:0000256" key="1">
    <source>
        <dbReference type="ARBA" id="ARBA00001798"/>
    </source>
</evidence>
<dbReference type="EC" id="2.3.2.31" evidence="6"/>
<evidence type="ECO:0000259" key="14">
    <source>
        <dbReference type="PROSITE" id="PS50089"/>
    </source>
</evidence>
<dbReference type="InterPro" id="IPR045840">
    <property type="entry name" value="Ariadne"/>
</dbReference>
<dbReference type="EMBL" id="KV016225">
    <property type="protein sequence ID" value="KZV20214.1"/>
    <property type="molecule type" value="Genomic_DNA"/>
</dbReference>
<dbReference type="Gene3D" id="1.20.120.1750">
    <property type="match status" value="1"/>
</dbReference>
<dbReference type="UniPathway" id="UPA00143"/>
<dbReference type="InterPro" id="IPR044066">
    <property type="entry name" value="TRIAD_supradom"/>
</dbReference>
<dbReference type="SUPFAM" id="SSF57850">
    <property type="entry name" value="RING/U-box"/>
    <property type="match status" value="3"/>
</dbReference>
<comment type="function">
    <text evidence="3">Might act as an E3 ubiquitin-protein ligase, or as part of E3 complex, which accepts ubiquitin from specific E2 ubiquitin-conjugating enzymes and then transfers it to substrates.</text>
</comment>
<evidence type="ECO:0000256" key="8">
    <source>
        <dbReference type="ARBA" id="ARBA00022723"/>
    </source>
</evidence>
<dbReference type="GO" id="GO:0008270">
    <property type="term" value="F:zinc ion binding"/>
    <property type="evidence" value="ECO:0007669"/>
    <property type="project" value="UniProtKB-KW"/>
</dbReference>
<evidence type="ECO:0000256" key="3">
    <source>
        <dbReference type="ARBA" id="ARBA00003976"/>
    </source>
</evidence>
<dbReference type="CDD" id="cd16773">
    <property type="entry name" value="RING-HC_RBR_TRIAD1"/>
    <property type="match status" value="1"/>
</dbReference>
<dbReference type="InterPro" id="IPR002867">
    <property type="entry name" value="IBR_dom"/>
</dbReference>
<dbReference type="Pfam" id="PF01485">
    <property type="entry name" value="IBR"/>
    <property type="match status" value="1"/>
</dbReference>
<keyword evidence="17" id="KW-1185">Reference proteome</keyword>
<name>A0A2Z7AM77_9LAMI</name>
<evidence type="ECO:0000256" key="10">
    <source>
        <dbReference type="ARBA" id="ARBA00022771"/>
    </source>
</evidence>
<evidence type="ECO:0000256" key="13">
    <source>
        <dbReference type="PROSITE-ProRule" id="PRU00175"/>
    </source>
</evidence>